<dbReference type="EMBL" id="VCKX01000027">
    <property type="protein sequence ID" value="TMR36094.1"/>
    <property type="molecule type" value="Genomic_DNA"/>
</dbReference>
<accession>A0A5S4GUE4</accession>
<gene>
    <name evidence="1" type="ORF">ETD85_11895</name>
</gene>
<comment type="caution">
    <text evidence="1">The sequence shown here is derived from an EMBL/GenBank/DDBJ whole genome shotgun (WGS) entry which is preliminary data.</text>
</comment>
<organism evidence="1 2">
    <name type="scientific">Nonomuraea zeae</name>
    <dbReference type="NCBI Taxonomy" id="1642303"/>
    <lineage>
        <taxon>Bacteria</taxon>
        <taxon>Bacillati</taxon>
        <taxon>Actinomycetota</taxon>
        <taxon>Actinomycetes</taxon>
        <taxon>Streptosporangiales</taxon>
        <taxon>Streptosporangiaceae</taxon>
        <taxon>Nonomuraea</taxon>
    </lineage>
</organism>
<reference evidence="1 2" key="1">
    <citation type="submission" date="2019-05" db="EMBL/GenBank/DDBJ databases">
        <title>Draft genome sequence of Nonomuraea zeae DSM 100528.</title>
        <authorList>
            <person name="Saricaoglu S."/>
            <person name="Isik K."/>
        </authorList>
    </citation>
    <scope>NUCLEOTIDE SEQUENCE [LARGE SCALE GENOMIC DNA]</scope>
    <source>
        <strain evidence="1 2">DSM 100528</strain>
    </source>
</reference>
<protein>
    <submittedName>
        <fullName evidence="1">Uncharacterized protein</fullName>
    </submittedName>
</protein>
<evidence type="ECO:0000313" key="1">
    <source>
        <dbReference type="EMBL" id="TMR36094.1"/>
    </source>
</evidence>
<name>A0A5S4GUE4_9ACTN</name>
<sequence>MTRVASRRLTCAGLPADIDRCRAAGVPDEVGFATRLALATAGVLAALEAGRTRLLGERVSAAEAAARWPPFCPAKVATAPADR</sequence>
<evidence type="ECO:0000313" key="2">
    <source>
        <dbReference type="Proteomes" id="UP000306628"/>
    </source>
</evidence>
<dbReference type="AlphaFoldDB" id="A0A5S4GUE4"/>
<proteinExistence type="predicted"/>
<keyword evidence="2" id="KW-1185">Reference proteome</keyword>
<dbReference type="RefSeq" id="WP_138689716.1">
    <property type="nucleotide sequence ID" value="NZ_JBHSAZ010000089.1"/>
</dbReference>
<dbReference type="Proteomes" id="UP000306628">
    <property type="component" value="Unassembled WGS sequence"/>
</dbReference>